<dbReference type="InterPro" id="IPR029062">
    <property type="entry name" value="Class_I_gatase-like"/>
</dbReference>
<dbReference type="SUPFAM" id="SSF52317">
    <property type="entry name" value="Class I glutamine amidotransferase-like"/>
    <property type="match status" value="1"/>
</dbReference>
<feature type="coiled-coil region" evidence="1">
    <location>
        <begin position="76"/>
        <end position="103"/>
    </location>
</feature>
<keyword evidence="1" id="KW-0175">Coiled coil</keyword>
<feature type="signal peptide" evidence="2">
    <location>
        <begin position="1"/>
        <end position="21"/>
    </location>
</feature>
<dbReference type="InterPro" id="IPR000834">
    <property type="entry name" value="Peptidase_M14"/>
</dbReference>
<proteinExistence type="predicted"/>
<evidence type="ECO:0000259" key="3">
    <source>
        <dbReference type="Pfam" id="PF00246"/>
    </source>
</evidence>
<protein>
    <recommendedName>
        <fullName evidence="3">Peptidase M14 domain-containing protein</fullName>
    </recommendedName>
</protein>
<feature type="domain" description="Peptidase M14" evidence="3">
    <location>
        <begin position="43"/>
        <end position="209"/>
    </location>
</feature>
<keyword evidence="5" id="KW-1185">Reference proteome</keyword>
<name>A0A2Z4G6M7_9BACT</name>
<dbReference type="KEGG" id="als:DJ013_00805"/>
<dbReference type="EMBL" id="CP029480">
    <property type="protein sequence ID" value="AWV96801.1"/>
    <property type="molecule type" value="Genomic_DNA"/>
</dbReference>
<organism evidence="4 5">
    <name type="scientific">Arcticibacterium luteifluviistationis</name>
    <dbReference type="NCBI Taxonomy" id="1784714"/>
    <lineage>
        <taxon>Bacteria</taxon>
        <taxon>Pseudomonadati</taxon>
        <taxon>Bacteroidota</taxon>
        <taxon>Cytophagia</taxon>
        <taxon>Cytophagales</taxon>
        <taxon>Leadbetterellaceae</taxon>
        <taxon>Arcticibacterium</taxon>
    </lineage>
</organism>
<dbReference type="GO" id="GO:0008270">
    <property type="term" value="F:zinc ion binding"/>
    <property type="evidence" value="ECO:0007669"/>
    <property type="project" value="InterPro"/>
</dbReference>
<sequence>MKKIICTLIGLLALISVNAQNAFTPSEFLDYELGSRFTFQADIERYCDYLVNSNPHQFKKVNYGKTEEGRNLFVVIHATEENLKNLQSLRENHLNNIEIYNGEKKSEDILITWYSFNIHGDEASSSEASLKYLHYLASRNTSSSEIIIVDPCLNPDGREHYVQWYSSVQHKNNHYNENTSERYKPWPQGRYNHYLSDLNRDWVWQVQKESKQRLALYNSWMPHVHADFHEMEPNKSYFFPPPAEPVHDAVMPYQKEILNSIGKDLEKGFEKKNWDYFTEKEFDLLYPSYGDTYSTFNGAIGLTLEQGGGDFAGLMYIQNNGDTLTLKKRIDKHFYTVKSLHETAFRNKTSIISNFQTFHTEAKESGNGIYKNFVIKNDVKAKTLALIQFLDNLGIAYQYAHESMPLDGYDFHSKKLESFTLEPKDLVISTYQPKGRLVRVLFEPNTAITDIKTYDISSWAVPYLHHTTSYGVADGFGIEKATTPTENKNESSTADYLAFSVRVNSASCFKFLSEALQMKALVTFDDGTFIINKNANKDTFETLLQRARSLNLDIQNLEKGELKSLKKKQLSYINSPKIAVIVGSSVYEEELGDLLFYLDKYISFPFSEISTDRFENFDLSNFDILIIPNGTYDKTKMDEDKLKRWLADGGKLVLMEGGISISQKLDIGKLPLTNTDEIKYSTDKNKPLNLIQGAMFNTKIDSSSSLRYGLEGGLNFILTGIPTYALGNSKTYFPSIINSSDHLSGFVGKNAKTFLNNSFILGTHFFGNGIIHQFAINPLFRGIMEDGKILMGNAIFLSKPAKPQTN</sequence>
<accession>A0A2Z4G6M7</accession>
<reference evidence="4 5" key="1">
    <citation type="submission" date="2018-05" db="EMBL/GenBank/DDBJ databases">
        <title>Complete genome sequence of Arcticibacterium luteifluviistationis SM1504T, a cytophagaceae bacterium isolated from Arctic surface seawater.</title>
        <authorList>
            <person name="Li Y."/>
            <person name="Qin Q.-L."/>
        </authorList>
    </citation>
    <scope>NUCLEOTIDE SEQUENCE [LARGE SCALE GENOMIC DNA]</scope>
    <source>
        <strain evidence="4 5">SM1504</strain>
    </source>
</reference>
<dbReference type="GO" id="GO:0004181">
    <property type="term" value="F:metallocarboxypeptidase activity"/>
    <property type="evidence" value="ECO:0007669"/>
    <property type="project" value="InterPro"/>
</dbReference>
<evidence type="ECO:0000256" key="2">
    <source>
        <dbReference type="SAM" id="SignalP"/>
    </source>
</evidence>
<dbReference type="RefSeq" id="WP_111369903.1">
    <property type="nucleotide sequence ID" value="NZ_CP029480.1"/>
</dbReference>
<evidence type="ECO:0000313" key="4">
    <source>
        <dbReference type="EMBL" id="AWV96801.1"/>
    </source>
</evidence>
<dbReference type="OrthoDB" id="9758209at2"/>
<gene>
    <name evidence="4" type="ORF">DJ013_00805</name>
</gene>
<dbReference type="Pfam" id="PF00246">
    <property type="entry name" value="Peptidase_M14"/>
    <property type="match status" value="1"/>
</dbReference>
<feature type="chain" id="PRO_5016250888" description="Peptidase M14 domain-containing protein" evidence="2">
    <location>
        <begin position="22"/>
        <end position="806"/>
    </location>
</feature>
<dbReference type="Proteomes" id="UP000249873">
    <property type="component" value="Chromosome"/>
</dbReference>
<dbReference type="AlphaFoldDB" id="A0A2Z4G6M7"/>
<dbReference type="GO" id="GO:0006508">
    <property type="term" value="P:proteolysis"/>
    <property type="evidence" value="ECO:0007669"/>
    <property type="project" value="InterPro"/>
</dbReference>
<keyword evidence="2" id="KW-0732">Signal</keyword>
<evidence type="ECO:0000256" key="1">
    <source>
        <dbReference type="SAM" id="Coils"/>
    </source>
</evidence>
<dbReference type="SUPFAM" id="SSF53187">
    <property type="entry name" value="Zn-dependent exopeptidases"/>
    <property type="match status" value="1"/>
</dbReference>
<dbReference type="Gene3D" id="3.40.630.10">
    <property type="entry name" value="Zn peptidases"/>
    <property type="match status" value="1"/>
</dbReference>
<evidence type="ECO:0000313" key="5">
    <source>
        <dbReference type="Proteomes" id="UP000249873"/>
    </source>
</evidence>